<evidence type="ECO:0000313" key="1">
    <source>
        <dbReference type="EMBL" id="GAA4130749.1"/>
    </source>
</evidence>
<dbReference type="RefSeq" id="WP_345017640.1">
    <property type="nucleotide sequence ID" value="NZ_BAABDO010000007.1"/>
</dbReference>
<comment type="caution">
    <text evidence="1">The sequence shown here is derived from an EMBL/GenBank/DDBJ whole genome shotgun (WGS) entry which is preliminary data.</text>
</comment>
<reference evidence="2" key="1">
    <citation type="journal article" date="2019" name="Int. J. Syst. Evol. Microbiol.">
        <title>The Global Catalogue of Microorganisms (GCM) 10K type strain sequencing project: providing services to taxonomists for standard genome sequencing and annotation.</title>
        <authorList>
            <consortium name="The Broad Institute Genomics Platform"/>
            <consortium name="The Broad Institute Genome Sequencing Center for Infectious Disease"/>
            <person name="Wu L."/>
            <person name="Ma J."/>
        </authorList>
    </citation>
    <scope>NUCLEOTIDE SEQUENCE [LARGE SCALE GENOMIC DNA]</scope>
    <source>
        <strain evidence="2">JCM 17316</strain>
    </source>
</reference>
<dbReference type="Proteomes" id="UP001500266">
    <property type="component" value="Unassembled WGS sequence"/>
</dbReference>
<organism evidence="1 2">
    <name type="scientific">Actinomadura keratinilytica</name>
    <dbReference type="NCBI Taxonomy" id="547461"/>
    <lineage>
        <taxon>Bacteria</taxon>
        <taxon>Bacillati</taxon>
        <taxon>Actinomycetota</taxon>
        <taxon>Actinomycetes</taxon>
        <taxon>Streptosporangiales</taxon>
        <taxon>Thermomonosporaceae</taxon>
        <taxon>Actinomadura</taxon>
    </lineage>
</organism>
<protein>
    <recommendedName>
        <fullName evidence="3">Plasmid replication, integration and excision activator</fullName>
    </recommendedName>
</protein>
<proteinExistence type="predicted"/>
<evidence type="ECO:0008006" key="3">
    <source>
        <dbReference type="Google" id="ProtNLM"/>
    </source>
</evidence>
<evidence type="ECO:0000313" key="2">
    <source>
        <dbReference type="Proteomes" id="UP001500266"/>
    </source>
</evidence>
<accession>A0ABP7Y509</accession>
<gene>
    <name evidence="1" type="ORF">GCM10022416_08880</name>
</gene>
<dbReference type="EMBL" id="BAABDO010000007">
    <property type="protein sequence ID" value="GAA4130749.1"/>
    <property type="molecule type" value="Genomic_DNA"/>
</dbReference>
<name>A0ABP7Y509_9ACTN</name>
<sequence>MAIQGRIPVSFGDVFPHGVYATGPAEPLENFDTKRQETDKDTGLPVWVVDVYDADPEAGHKASAIRVKIAASVCPVLPEPAFGPFRPIEFDGLTVTPWVEVTGRMPNGEPRTRVAYSFRATGVRAAGIGGGKARPAAAGKDAA</sequence>
<keyword evidence="2" id="KW-1185">Reference proteome</keyword>